<feature type="region of interest" description="Disordered" evidence="1">
    <location>
        <begin position="130"/>
        <end position="156"/>
    </location>
</feature>
<reference evidence="4" key="1">
    <citation type="journal article" date="2019" name="Int. J. Syst. Evol. Microbiol.">
        <title>The Global Catalogue of Microorganisms (GCM) 10K type strain sequencing project: providing services to taxonomists for standard genome sequencing and annotation.</title>
        <authorList>
            <consortium name="The Broad Institute Genomics Platform"/>
            <consortium name="The Broad Institute Genome Sequencing Center for Infectious Disease"/>
            <person name="Wu L."/>
            <person name="Ma J."/>
        </authorList>
    </citation>
    <scope>NUCLEOTIDE SEQUENCE [LARGE SCALE GENOMIC DNA]</scope>
    <source>
        <strain evidence="4">YJ-61-S</strain>
    </source>
</reference>
<organism evidence="3 4">
    <name type="scientific">Dokdonia ponticola</name>
    <dbReference type="NCBI Taxonomy" id="2041041"/>
    <lineage>
        <taxon>Bacteria</taxon>
        <taxon>Pseudomonadati</taxon>
        <taxon>Bacteroidota</taxon>
        <taxon>Flavobacteriia</taxon>
        <taxon>Flavobacteriales</taxon>
        <taxon>Flavobacteriaceae</taxon>
        <taxon>Dokdonia</taxon>
    </lineage>
</organism>
<proteinExistence type="predicted"/>
<evidence type="ECO:0000313" key="3">
    <source>
        <dbReference type="EMBL" id="MFC4634328.1"/>
    </source>
</evidence>
<protein>
    <recommendedName>
        <fullName evidence="5">DUF4890 domain-containing protein</fullName>
    </recommendedName>
</protein>
<keyword evidence="2" id="KW-0732">Signal</keyword>
<keyword evidence="4" id="KW-1185">Reference proteome</keyword>
<name>A0ABV9HWQ7_9FLAO</name>
<evidence type="ECO:0000313" key="4">
    <source>
        <dbReference type="Proteomes" id="UP001596043"/>
    </source>
</evidence>
<feature type="signal peptide" evidence="2">
    <location>
        <begin position="1"/>
        <end position="20"/>
    </location>
</feature>
<evidence type="ECO:0000256" key="2">
    <source>
        <dbReference type="SAM" id="SignalP"/>
    </source>
</evidence>
<accession>A0ABV9HWQ7</accession>
<comment type="caution">
    <text evidence="3">The sequence shown here is derived from an EMBL/GenBank/DDBJ whole genome shotgun (WGS) entry which is preliminary data.</text>
</comment>
<dbReference type="EMBL" id="JBHSFV010000005">
    <property type="protein sequence ID" value="MFC4634328.1"/>
    <property type="molecule type" value="Genomic_DNA"/>
</dbReference>
<evidence type="ECO:0000256" key="1">
    <source>
        <dbReference type="SAM" id="MobiDB-lite"/>
    </source>
</evidence>
<evidence type="ECO:0008006" key="5">
    <source>
        <dbReference type="Google" id="ProtNLM"/>
    </source>
</evidence>
<feature type="compositionally biased region" description="Basic residues" evidence="1">
    <location>
        <begin position="138"/>
        <end position="156"/>
    </location>
</feature>
<gene>
    <name evidence="3" type="ORF">ACFO3O_10450</name>
</gene>
<dbReference type="Proteomes" id="UP001596043">
    <property type="component" value="Unassembled WGS sequence"/>
</dbReference>
<dbReference type="RefSeq" id="WP_379978551.1">
    <property type="nucleotide sequence ID" value="NZ_JBHSFV010000005.1"/>
</dbReference>
<sequence length="156" mass="18281">MNYKIVFALLLFLGTFSIEAQNISNIARGQRGYSPPPRATEAGEPEKPDVNQMSIEKATLYKEILGIDVFQKEVLRTYLKDYYRARVDIDYDPELKFEDKQKLINAEQKKFEKALKEVFTEDQVEQILTEEQFGNRAKEKKKKEKKAKRKKKNKKG</sequence>
<feature type="chain" id="PRO_5046831551" description="DUF4890 domain-containing protein" evidence="2">
    <location>
        <begin position="21"/>
        <end position="156"/>
    </location>
</feature>